<name>A0ABN9HNJ4_9NEOB</name>
<accession>A0ABN9HNJ4</accession>
<reference evidence="2" key="1">
    <citation type="submission" date="2023-05" db="EMBL/GenBank/DDBJ databases">
        <authorList>
            <person name="Stuckert A."/>
        </authorList>
    </citation>
    <scope>NUCLEOTIDE SEQUENCE</scope>
</reference>
<gene>
    <name evidence="2" type="ORF">SPARVUS_LOCUS16458348</name>
</gene>
<dbReference type="Proteomes" id="UP001162483">
    <property type="component" value="Unassembled WGS sequence"/>
</dbReference>
<evidence type="ECO:0000313" key="2">
    <source>
        <dbReference type="EMBL" id="CAI9623369.1"/>
    </source>
</evidence>
<dbReference type="EMBL" id="CATNWA010021634">
    <property type="protein sequence ID" value="CAI9623369.1"/>
    <property type="molecule type" value="Genomic_DNA"/>
</dbReference>
<organism evidence="2 3">
    <name type="scientific">Staurois parvus</name>
    <dbReference type="NCBI Taxonomy" id="386267"/>
    <lineage>
        <taxon>Eukaryota</taxon>
        <taxon>Metazoa</taxon>
        <taxon>Chordata</taxon>
        <taxon>Craniata</taxon>
        <taxon>Vertebrata</taxon>
        <taxon>Euteleostomi</taxon>
        <taxon>Amphibia</taxon>
        <taxon>Batrachia</taxon>
        <taxon>Anura</taxon>
        <taxon>Neobatrachia</taxon>
        <taxon>Ranoidea</taxon>
        <taxon>Ranidae</taxon>
        <taxon>Staurois</taxon>
    </lineage>
</organism>
<feature type="transmembrane region" description="Helical" evidence="1">
    <location>
        <begin position="12"/>
        <end position="35"/>
    </location>
</feature>
<comment type="caution">
    <text evidence="2">The sequence shown here is derived from an EMBL/GenBank/DDBJ whole genome shotgun (WGS) entry which is preliminary data.</text>
</comment>
<sequence>MKFQQNGLPCCIKITLIFGVSLNSVIFRLIIFISIKRWGILTFLTHYPVHTSIDIQHNMFPH</sequence>
<keyword evidence="1" id="KW-1133">Transmembrane helix</keyword>
<evidence type="ECO:0000256" key="1">
    <source>
        <dbReference type="SAM" id="Phobius"/>
    </source>
</evidence>
<evidence type="ECO:0000313" key="3">
    <source>
        <dbReference type="Proteomes" id="UP001162483"/>
    </source>
</evidence>
<keyword evidence="1" id="KW-0472">Membrane</keyword>
<proteinExistence type="predicted"/>
<keyword evidence="3" id="KW-1185">Reference proteome</keyword>
<protein>
    <submittedName>
        <fullName evidence="2">Uncharacterized protein</fullName>
    </submittedName>
</protein>
<keyword evidence="1" id="KW-0812">Transmembrane</keyword>